<evidence type="ECO:0000313" key="2">
    <source>
        <dbReference type="WBParaSite" id="PS1159_v2.g9351.t1"/>
    </source>
</evidence>
<protein>
    <submittedName>
        <fullName evidence="2">SAM-dependent MTase RsmB/NOP-type domain-containing protein</fullName>
    </submittedName>
</protein>
<dbReference type="Proteomes" id="UP000887580">
    <property type="component" value="Unplaced"/>
</dbReference>
<evidence type="ECO:0000313" key="1">
    <source>
        <dbReference type="Proteomes" id="UP000887580"/>
    </source>
</evidence>
<organism evidence="1 2">
    <name type="scientific">Panagrolaimus sp. PS1159</name>
    <dbReference type="NCBI Taxonomy" id="55785"/>
    <lineage>
        <taxon>Eukaryota</taxon>
        <taxon>Metazoa</taxon>
        <taxon>Ecdysozoa</taxon>
        <taxon>Nematoda</taxon>
        <taxon>Chromadorea</taxon>
        <taxon>Rhabditida</taxon>
        <taxon>Tylenchina</taxon>
        <taxon>Panagrolaimomorpha</taxon>
        <taxon>Panagrolaimoidea</taxon>
        <taxon>Panagrolaimidae</taxon>
        <taxon>Panagrolaimus</taxon>
    </lineage>
</organism>
<reference evidence="2" key="1">
    <citation type="submission" date="2022-11" db="UniProtKB">
        <authorList>
            <consortium name="WormBaseParasite"/>
        </authorList>
    </citation>
    <scope>IDENTIFICATION</scope>
</reference>
<accession>A0AC35GVV7</accession>
<dbReference type="WBParaSite" id="PS1159_v2.g9351.t1">
    <property type="protein sequence ID" value="PS1159_v2.g9351.t1"/>
    <property type="gene ID" value="PS1159_v2.g9351"/>
</dbReference>
<proteinExistence type="predicted"/>
<name>A0AC35GVV7_9BILA</name>
<sequence>MLKPSPQFIICIQPFRQIHLSTLHLKKAIFKPKIARTKPVKTPSNLALDNFDFYYGPLFGEQWPSIRLGLLTPNKFVAVLNRFSTDFEVNESILQSMGTKNIMDYLIAGKDLSDTKIESKKNKVLKKPLRDIEGDVWSEEEVYGNKVEEASKGQDEEGSENVDTRLEGGLYEFKQPSETYTMGKLNLPAVKTPKKKSLDTIEVTGVERFHGNLLQKEDFLVYPRSLRLYCYSKGSLSDFPAPLKDKKDISILKKPLRDIEGDVWSMGIKVTGVERFQVLKKANFLVYPRSFRLYCFLKGRLSDFPAIIKDKKYISSWWLLDVGSIFPVQALDLQAGDNVLNICSAPGRKSLLIAQTELFDKLICTDVKFSRIEEASKIIIKRHDFSIFWLLMLFDHLKLVVQWFVQRVHFYQCKMIAENADVIAEQEFGIKCIE</sequence>